<name>A0AAN7KIC8_TRANT</name>
<dbReference type="InterPro" id="IPR032799">
    <property type="entry name" value="TAXi_C"/>
</dbReference>
<dbReference type="FunFam" id="2.40.70.10:FF:000020">
    <property type="entry name" value="Aspartic proteinase-like protein 2"/>
    <property type="match status" value="1"/>
</dbReference>
<feature type="signal peptide" evidence="7">
    <location>
        <begin position="1"/>
        <end position="16"/>
    </location>
</feature>
<keyword evidence="4" id="KW-0378">Hydrolase</keyword>
<evidence type="ECO:0000256" key="2">
    <source>
        <dbReference type="ARBA" id="ARBA00022670"/>
    </source>
</evidence>
<dbReference type="Gene3D" id="2.40.70.10">
    <property type="entry name" value="Acid Proteases"/>
    <property type="match status" value="2"/>
</dbReference>
<dbReference type="Pfam" id="PF14541">
    <property type="entry name" value="TAXi_C"/>
    <property type="match status" value="1"/>
</dbReference>
<dbReference type="SUPFAM" id="SSF50630">
    <property type="entry name" value="Acid proteases"/>
    <property type="match status" value="1"/>
</dbReference>
<dbReference type="PRINTS" id="PR00792">
    <property type="entry name" value="PEPSIN"/>
</dbReference>
<dbReference type="CDD" id="cd05476">
    <property type="entry name" value="pepsin_A_like_plant"/>
    <property type="match status" value="1"/>
</dbReference>
<dbReference type="EMBL" id="JAXQNO010000022">
    <property type="protein sequence ID" value="KAK4767250.1"/>
    <property type="molecule type" value="Genomic_DNA"/>
</dbReference>
<keyword evidence="3" id="KW-0064">Aspartyl protease</keyword>
<evidence type="ECO:0000256" key="3">
    <source>
        <dbReference type="ARBA" id="ARBA00022750"/>
    </source>
</evidence>
<dbReference type="Proteomes" id="UP001346149">
    <property type="component" value="Unassembled WGS sequence"/>
</dbReference>
<evidence type="ECO:0000259" key="8">
    <source>
        <dbReference type="PROSITE" id="PS51767"/>
    </source>
</evidence>
<dbReference type="InterPro" id="IPR001461">
    <property type="entry name" value="Aspartic_peptidase_A1"/>
</dbReference>
<dbReference type="PROSITE" id="PS51767">
    <property type="entry name" value="PEPTIDASE_A1"/>
    <property type="match status" value="1"/>
</dbReference>
<comment type="caution">
    <text evidence="9">The sequence shown here is derived from an EMBL/GenBank/DDBJ whole genome shotgun (WGS) entry which is preliminary data.</text>
</comment>
<proteinExistence type="inferred from homology"/>
<feature type="active site" evidence="6">
    <location>
        <position position="330"/>
    </location>
</feature>
<dbReference type="GO" id="GO:0006508">
    <property type="term" value="P:proteolysis"/>
    <property type="evidence" value="ECO:0007669"/>
    <property type="project" value="UniProtKB-KW"/>
</dbReference>
<dbReference type="Pfam" id="PF14543">
    <property type="entry name" value="TAXi_N"/>
    <property type="match status" value="1"/>
</dbReference>
<dbReference type="InterPro" id="IPR033121">
    <property type="entry name" value="PEPTIDASE_A1"/>
</dbReference>
<dbReference type="FunFam" id="2.40.70.10:FF:000018">
    <property type="entry name" value="Aspartic proteinase-like protein 2"/>
    <property type="match status" value="1"/>
</dbReference>
<feature type="domain" description="Peptidase A1" evidence="8">
    <location>
        <begin position="93"/>
        <end position="443"/>
    </location>
</feature>
<reference evidence="9 10" key="1">
    <citation type="journal article" date="2023" name="Hortic Res">
        <title>Pangenome of water caltrop reveals structural variations and asymmetric subgenome divergence after allopolyploidization.</title>
        <authorList>
            <person name="Zhang X."/>
            <person name="Chen Y."/>
            <person name="Wang L."/>
            <person name="Yuan Y."/>
            <person name="Fang M."/>
            <person name="Shi L."/>
            <person name="Lu R."/>
            <person name="Comes H.P."/>
            <person name="Ma Y."/>
            <person name="Chen Y."/>
            <person name="Huang G."/>
            <person name="Zhou Y."/>
            <person name="Zheng Z."/>
            <person name="Qiu Y."/>
        </authorList>
    </citation>
    <scope>NUCLEOTIDE SEQUENCE [LARGE SCALE GENOMIC DNA]</scope>
    <source>
        <strain evidence="9">F231</strain>
    </source>
</reference>
<keyword evidence="10" id="KW-1185">Reference proteome</keyword>
<keyword evidence="5" id="KW-0325">Glycoprotein</keyword>
<evidence type="ECO:0000256" key="5">
    <source>
        <dbReference type="ARBA" id="ARBA00023180"/>
    </source>
</evidence>
<dbReference type="GO" id="GO:0004190">
    <property type="term" value="F:aspartic-type endopeptidase activity"/>
    <property type="evidence" value="ECO:0007669"/>
    <property type="project" value="UniProtKB-KW"/>
</dbReference>
<dbReference type="InterPro" id="IPR021109">
    <property type="entry name" value="Peptidase_aspartic_dom_sf"/>
</dbReference>
<protein>
    <recommendedName>
        <fullName evidence="8">Peptidase A1 domain-containing protein</fullName>
    </recommendedName>
</protein>
<evidence type="ECO:0000313" key="10">
    <source>
        <dbReference type="Proteomes" id="UP001346149"/>
    </source>
</evidence>
<comment type="similarity">
    <text evidence="1">Belongs to the peptidase A1 family.</text>
</comment>
<dbReference type="PANTHER" id="PTHR13683:SF875">
    <property type="entry name" value="EUKARYOTIC ASPARTYL PROTEASE FAMILY PROTEIN"/>
    <property type="match status" value="1"/>
</dbReference>
<dbReference type="AlphaFoldDB" id="A0AAN7KIC8"/>
<evidence type="ECO:0000256" key="6">
    <source>
        <dbReference type="PIRSR" id="PIRSR601461-1"/>
    </source>
</evidence>
<dbReference type="InterPro" id="IPR032861">
    <property type="entry name" value="TAXi_N"/>
</dbReference>
<evidence type="ECO:0000256" key="4">
    <source>
        <dbReference type="ARBA" id="ARBA00022801"/>
    </source>
</evidence>
<feature type="chain" id="PRO_5043023264" description="Peptidase A1 domain-containing protein" evidence="7">
    <location>
        <begin position="17"/>
        <end position="501"/>
    </location>
</feature>
<organism evidence="9 10">
    <name type="scientific">Trapa natans</name>
    <name type="common">Water chestnut</name>
    <dbReference type="NCBI Taxonomy" id="22666"/>
    <lineage>
        <taxon>Eukaryota</taxon>
        <taxon>Viridiplantae</taxon>
        <taxon>Streptophyta</taxon>
        <taxon>Embryophyta</taxon>
        <taxon>Tracheophyta</taxon>
        <taxon>Spermatophyta</taxon>
        <taxon>Magnoliopsida</taxon>
        <taxon>eudicotyledons</taxon>
        <taxon>Gunneridae</taxon>
        <taxon>Pentapetalae</taxon>
        <taxon>rosids</taxon>
        <taxon>malvids</taxon>
        <taxon>Myrtales</taxon>
        <taxon>Lythraceae</taxon>
        <taxon>Trapa</taxon>
    </lineage>
</organism>
<evidence type="ECO:0000256" key="7">
    <source>
        <dbReference type="SAM" id="SignalP"/>
    </source>
</evidence>
<evidence type="ECO:0000313" key="9">
    <source>
        <dbReference type="EMBL" id="KAK4767250.1"/>
    </source>
</evidence>
<dbReference type="PANTHER" id="PTHR13683">
    <property type="entry name" value="ASPARTYL PROTEASES"/>
    <property type="match status" value="1"/>
</dbReference>
<keyword evidence="7" id="KW-0732">Signal</keyword>
<accession>A0AAN7KIC8</accession>
<gene>
    <name evidence="9" type="ORF">SAY86_015000</name>
</gene>
<keyword evidence="2" id="KW-0645">Protease</keyword>
<sequence length="501" mass="53903">MGVNLISLAALALVFAASFIVPASVVFCRAALPPTVFRLERASPFPRHGFDLDAVRARDRLRHSRILQQSLAGGGLVDFPVQGSADPLLLGLYFTKVRLGSPAREFNVQIDTGSDILWVTCSSCTNCPQTSGLGMELNFFDASSSSTASIVPCSDPLCSNSQIQTDATQCSLQGDHCGYSFQYGDASGTSGYYVSDMLYFDMVLGQSLVTNSSASIVFGCSSHQSGSLATSNQAMDGIFGFGPGGLSVISQLHARGLTPKVFSHCLRGDVNGGGIMVLGEILDPSIVYSPLVPSQPHYNLYLESISLNGQPLPIDPEVFSLSKSRETIIDSGTTLAYLVEEALDPLISSITAMTSQYASPTIHSRLHCYRVYGSVSDIFPTINFNFAGGASIVLKPDEYLLRDGPLWCLGFEKAEGGVMILGDVVLKDKIFVYDLSHQRIGWAPYDCSMAVNVSVVSGKDEFINSGQWSVSSSTRDILLQLLPAILIQLMFYLSFSAFQLL</sequence>
<dbReference type="InterPro" id="IPR034161">
    <property type="entry name" value="Pepsin-like_plant"/>
</dbReference>
<feature type="active site" evidence="6">
    <location>
        <position position="111"/>
    </location>
</feature>
<evidence type="ECO:0000256" key="1">
    <source>
        <dbReference type="ARBA" id="ARBA00007447"/>
    </source>
</evidence>